<keyword evidence="1" id="KW-0808">Transferase</keyword>
<keyword evidence="2" id="KW-1185">Reference proteome</keyword>
<gene>
    <name evidence="1" type="ORF">FME95_08325</name>
</gene>
<reference evidence="1 2" key="1">
    <citation type="submission" date="2019-07" db="EMBL/GenBank/DDBJ databases">
        <title>Reinekea sp. strain SSH23 genome sequencing and assembly.</title>
        <authorList>
            <person name="Kim I."/>
        </authorList>
    </citation>
    <scope>NUCLEOTIDE SEQUENCE [LARGE SCALE GENOMIC DNA]</scope>
    <source>
        <strain evidence="1 2">SSH23</strain>
    </source>
</reference>
<evidence type="ECO:0000313" key="2">
    <source>
        <dbReference type="Proteomes" id="UP000321764"/>
    </source>
</evidence>
<dbReference type="GO" id="GO:0016740">
    <property type="term" value="F:transferase activity"/>
    <property type="evidence" value="ECO:0007669"/>
    <property type="project" value="UniProtKB-KW"/>
</dbReference>
<dbReference type="RefSeq" id="WP_147713925.1">
    <property type="nucleotide sequence ID" value="NZ_VKAD01000001.1"/>
</dbReference>
<name>A0A5C8Z9U4_9GAMM</name>
<protein>
    <submittedName>
        <fullName evidence="1">Acetyltransferase</fullName>
    </submittedName>
</protein>
<sequence>MNTTVEAYGVKAVERPKIEATKKLDLSGIEGQQIVRSETKLVLKTHKETFKKLADM</sequence>
<dbReference type="OrthoDB" id="9182062at2"/>
<accession>A0A5C8Z9U4</accession>
<dbReference type="EMBL" id="VKAD01000001">
    <property type="protein sequence ID" value="TXR54527.1"/>
    <property type="molecule type" value="Genomic_DNA"/>
</dbReference>
<proteinExistence type="predicted"/>
<dbReference type="AlphaFoldDB" id="A0A5C8Z9U4"/>
<comment type="caution">
    <text evidence="1">The sequence shown here is derived from an EMBL/GenBank/DDBJ whole genome shotgun (WGS) entry which is preliminary data.</text>
</comment>
<dbReference type="Proteomes" id="UP000321764">
    <property type="component" value="Unassembled WGS sequence"/>
</dbReference>
<evidence type="ECO:0000313" key="1">
    <source>
        <dbReference type="EMBL" id="TXR54527.1"/>
    </source>
</evidence>
<organism evidence="1 2">
    <name type="scientific">Reinekea thalattae</name>
    <dbReference type="NCBI Taxonomy" id="2593301"/>
    <lineage>
        <taxon>Bacteria</taxon>
        <taxon>Pseudomonadati</taxon>
        <taxon>Pseudomonadota</taxon>
        <taxon>Gammaproteobacteria</taxon>
        <taxon>Oceanospirillales</taxon>
        <taxon>Saccharospirillaceae</taxon>
        <taxon>Reinekea</taxon>
    </lineage>
</organism>